<dbReference type="GO" id="GO:0030677">
    <property type="term" value="C:ribonuclease P complex"/>
    <property type="evidence" value="ECO:0007669"/>
    <property type="project" value="InterPro"/>
</dbReference>
<dbReference type="GO" id="GO:0000172">
    <property type="term" value="C:ribonuclease MRP complex"/>
    <property type="evidence" value="ECO:0007669"/>
    <property type="project" value="InterPro"/>
</dbReference>
<proteinExistence type="inferred from homology"/>
<dbReference type="GO" id="GO:0006364">
    <property type="term" value="P:rRNA processing"/>
    <property type="evidence" value="ECO:0007669"/>
    <property type="project" value="TreeGrafter"/>
</dbReference>
<feature type="compositionally biased region" description="Basic residues" evidence="3">
    <location>
        <begin position="68"/>
        <end position="81"/>
    </location>
</feature>
<dbReference type="InterPro" id="IPR002730">
    <property type="entry name" value="Rpp29/RNP1"/>
</dbReference>
<feature type="region of interest" description="Disordered" evidence="3">
    <location>
        <begin position="39"/>
        <end position="88"/>
    </location>
</feature>
<name>A0AAF0J6S2_9BASI</name>
<organism evidence="4 5">
    <name type="scientific">Malassezia cuniculi</name>
    <dbReference type="NCBI Taxonomy" id="948313"/>
    <lineage>
        <taxon>Eukaryota</taxon>
        <taxon>Fungi</taxon>
        <taxon>Dikarya</taxon>
        <taxon>Basidiomycota</taxon>
        <taxon>Ustilaginomycotina</taxon>
        <taxon>Malasseziomycetes</taxon>
        <taxon>Malasseziales</taxon>
        <taxon>Malasseziaceae</taxon>
        <taxon>Malassezia</taxon>
    </lineage>
</organism>
<keyword evidence="5" id="KW-1185">Reference proteome</keyword>
<evidence type="ECO:0000256" key="2">
    <source>
        <dbReference type="ARBA" id="ARBA00006181"/>
    </source>
</evidence>
<dbReference type="Gene3D" id="2.30.30.210">
    <property type="entry name" value="Ribonuclease P/MRP, subunit p29"/>
    <property type="match status" value="1"/>
</dbReference>
<dbReference type="AlphaFoldDB" id="A0AAF0J6S2"/>
<dbReference type="EC" id="3.1.26.5" evidence="4"/>
<protein>
    <submittedName>
        <fullName evidence="4">Ribonuclease P</fullName>
        <ecNumber evidence="4">3.1.26.5</ecNumber>
    </submittedName>
</protein>
<sequence length="237" mass="26435">MSDGARLFAELLAPGSEAERHAQFDARVASRRVLLGNAPRAANRTENQGINHRAARVRREARRDGVRVPKKKNKPQRPSRAQKRDLGMLHPGKELSYEEALQISSLWTEYMQGLLSLAELSGKQAAAVAENPSWVANTQSTLLKADWTGATLRVVQATNPSLVHVHGIVTQETHETFIMISDSGARTVPKRNCVFRVDIPINSDSTLSIDLHGNQLRYSLPVRITRKHKARRTVELE</sequence>
<dbReference type="GO" id="GO:0004526">
    <property type="term" value="F:ribonuclease P activity"/>
    <property type="evidence" value="ECO:0007669"/>
    <property type="project" value="UniProtKB-EC"/>
</dbReference>
<dbReference type="GO" id="GO:0005634">
    <property type="term" value="C:nucleus"/>
    <property type="evidence" value="ECO:0007669"/>
    <property type="project" value="UniProtKB-SubCell"/>
</dbReference>
<dbReference type="Pfam" id="PF01868">
    <property type="entry name" value="RNase_P-MRP_p29"/>
    <property type="match status" value="1"/>
</dbReference>
<dbReference type="GO" id="GO:0033204">
    <property type="term" value="F:ribonuclease P RNA binding"/>
    <property type="evidence" value="ECO:0007669"/>
    <property type="project" value="InterPro"/>
</dbReference>
<dbReference type="PANTHER" id="PTHR13348">
    <property type="entry name" value="RIBONUCLEASE P SUBUNIT P29"/>
    <property type="match status" value="1"/>
</dbReference>
<accession>A0AAF0J6S2</accession>
<comment type="subcellular location">
    <subcellularLocation>
        <location evidence="1">Nucleus</location>
    </subcellularLocation>
</comment>
<dbReference type="InterPro" id="IPR036980">
    <property type="entry name" value="RNase_P/MRP_Rpp29_sf"/>
</dbReference>
<dbReference type="PANTHER" id="PTHR13348:SF0">
    <property type="entry name" value="RIBONUCLEASE P PROTEIN SUBUNIT P29"/>
    <property type="match status" value="1"/>
</dbReference>
<evidence type="ECO:0000313" key="4">
    <source>
        <dbReference type="EMBL" id="WFD34874.1"/>
    </source>
</evidence>
<evidence type="ECO:0000256" key="3">
    <source>
        <dbReference type="SAM" id="MobiDB-lite"/>
    </source>
</evidence>
<dbReference type="InterPro" id="IPR023534">
    <property type="entry name" value="Rof/RNase_P-like"/>
</dbReference>
<evidence type="ECO:0000256" key="1">
    <source>
        <dbReference type="ARBA" id="ARBA00004123"/>
    </source>
</evidence>
<gene>
    <name evidence="4" type="ORF">MCUN1_001718</name>
</gene>
<dbReference type="GO" id="GO:0001682">
    <property type="term" value="P:tRNA 5'-leader removal"/>
    <property type="evidence" value="ECO:0007669"/>
    <property type="project" value="InterPro"/>
</dbReference>
<feature type="compositionally biased region" description="Basic and acidic residues" evidence="3">
    <location>
        <begin position="57"/>
        <end position="67"/>
    </location>
</feature>
<evidence type="ECO:0000313" key="5">
    <source>
        <dbReference type="Proteomes" id="UP001219933"/>
    </source>
</evidence>
<dbReference type="Proteomes" id="UP001219933">
    <property type="component" value="Chromosome 2"/>
</dbReference>
<comment type="similarity">
    <text evidence="2">Belongs to the eukaryotic/archaeal RNase P protein component 1 family.</text>
</comment>
<dbReference type="SMART" id="SM00538">
    <property type="entry name" value="POP4"/>
    <property type="match status" value="1"/>
</dbReference>
<reference evidence="4" key="1">
    <citation type="submission" date="2023-03" db="EMBL/GenBank/DDBJ databases">
        <title>Mating type loci evolution in Malassezia.</title>
        <authorList>
            <person name="Coelho M.A."/>
        </authorList>
    </citation>
    <scope>NUCLEOTIDE SEQUENCE</scope>
    <source>
        <strain evidence="4">CBS 11721</strain>
    </source>
</reference>
<dbReference type="SUPFAM" id="SSF101744">
    <property type="entry name" value="Rof/RNase P subunit-like"/>
    <property type="match status" value="1"/>
</dbReference>
<dbReference type="InterPro" id="IPR016848">
    <property type="entry name" value="RNase_P/MRP_Rpp29-subunit"/>
</dbReference>
<dbReference type="EMBL" id="CP119878">
    <property type="protein sequence ID" value="WFD34874.1"/>
    <property type="molecule type" value="Genomic_DNA"/>
</dbReference>
<keyword evidence="4" id="KW-0378">Hydrolase</keyword>